<dbReference type="InterPro" id="IPR043129">
    <property type="entry name" value="ATPase_NBD"/>
</dbReference>
<dbReference type="SUPFAM" id="SSF53067">
    <property type="entry name" value="Actin-like ATPase domain"/>
    <property type="match status" value="2"/>
</dbReference>
<dbReference type="EMBL" id="KB206244">
    <property type="protein sequence ID" value="ELP94326.1"/>
    <property type="molecule type" value="Genomic_DNA"/>
</dbReference>
<evidence type="ECO:0000313" key="2">
    <source>
        <dbReference type="Proteomes" id="UP000014680"/>
    </source>
</evidence>
<dbReference type="KEGG" id="eiv:EIN_131350"/>
<gene>
    <name evidence="1" type="ORF">EIN_131350</name>
</gene>
<accession>A0A0A1UD24</accession>
<keyword evidence="2" id="KW-1185">Reference proteome</keyword>
<name>A0A0A1UD24_ENTIV</name>
<dbReference type="VEuPathDB" id="AmoebaDB:EIN_131350"/>
<sequence length="601" mass="68662">MDKSTGILGVDIGYDTTTISEWINYSPYIHTPNISKRFETRLLWKDGPVFQSLNYENSYALYYKQFFLGIKYSMGAPDDTIPVNRFGAKKVVDGKFELVDGLVVSPEVLFGKMVESFLLSSKKKIETYNIVVVSVPYTFSTSQRNAIDIAFKLLHFKRVEIVTEDFSLLASYMFTVYCPNFERVKNTKESTFILDIGASHTAVYYFSCIGRTGTIVSKRSITSGGLDLDDKLKACIMTKIQVQSQTDELIQEALETSQEDIIHKIEVILPSLKKTFTNSSSMFTTTLALSLDSECDITVTNEEFSALLKDTLENSYNIFEEVESEAQSRMGKEHMMAKTICFIGSLTRLVHVLDFYKSKGYDLNNMMDREKAIAEGACVLAKRFFITQETVERYGEVHDSNNLDFHNIKLLNFNCFVEKGTFQINGEDFPAKAIKCDGMPLMYKGDAYDTKLEIYLKKEKLFDGKRGYVGACLHVQKLLGLSQFNSEEYKQLSDEENSCVEEAIIDNNGVKMQFGKEQMNVCDTQKIANEKLKEWDEITLKFNNIQTTNDLKLNIRVKTQKLKIQQRNEFNKKLKALQTDDVENANRLLEEVTQYVDAIQK</sequence>
<dbReference type="OrthoDB" id="29977at2759"/>
<proteinExistence type="predicted"/>
<dbReference type="RefSeq" id="XP_004261097.1">
    <property type="nucleotide sequence ID" value="XM_004261049.1"/>
</dbReference>
<dbReference type="Gene3D" id="3.30.420.40">
    <property type="match status" value="2"/>
</dbReference>
<organism evidence="1 2">
    <name type="scientific">Entamoeba invadens IP1</name>
    <dbReference type="NCBI Taxonomy" id="370355"/>
    <lineage>
        <taxon>Eukaryota</taxon>
        <taxon>Amoebozoa</taxon>
        <taxon>Evosea</taxon>
        <taxon>Archamoebae</taxon>
        <taxon>Mastigamoebida</taxon>
        <taxon>Entamoebidae</taxon>
        <taxon>Entamoeba</taxon>
    </lineage>
</organism>
<dbReference type="AlphaFoldDB" id="A0A0A1UD24"/>
<reference evidence="1 2" key="1">
    <citation type="submission" date="2012-10" db="EMBL/GenBank/DDBJ databases">
        <authorList>
            <person name="Zafar N."/>
            <person name="Inman J."/>
            <person name="Hall N."/>
            <person name="Lorenzi H."/>
            <person name="Caler E."/>
        </authorList>
    </citation>
    <scope>NUCLEOTIDE SEQUENCE [LARGE SCALE GENOMIC DNA]</scope>
    <source>
        <strain evidence="1 2">IP1</strain>
    </source>
</reference>
<dbReference type="Gene3D" id="3.90.640.10">
    <property type="entry name" value="Actin, Chain A, domain 4"/>
    <property type="match status" value="1"/>
</dbReference>
<dbReference type="Proteomes" id="UP000014680">
    <property type="component" value="Unassembled WGS sequence"/>
</dbReference>
<dbReference type="Gene3D" id="3.30.30.30">
    <property type="match status" value="1"/>
</dbReference>
<evidence type="ECO:0000313" key="1">
    <source>
        <dbReference type="EMBL" id="ELP94326.1"/>
    </source>
</evidence>
<dbReference type="GeneID" id="14893296"/>
<protein>
    <submittedName>
        <fullName evidence="1">Uncharacterized protein</fullName>
    </submittedName>
</protein>
<dbReference type="OMA" id="SEWINYS"/>